<sequence length="65" mass="7068">MDLIIFLIGAGLFGVGFFLLLFFLMRKTTLVVPFIMMGIGVIICFVGLALSSPLTEESATLILNK</sequence>
<evidence type="ECO:0000256" key="1">
    <source>
        <dbReference type="SAM" id="Phobius"/>
    </source>
</evidence>
<protein>
    <submittedName>
        <fullName evidence="2">Uncharacterized protein</fullName>
    </submittedName>
</protein>
<comment type="caution">
    <text evidence="2">The sequence shown here is derived from an EMBL/GenBank/DDBJ whole genome shotgun (WGS) entry which is preliminary data.</text>
</comment>
<dbReference type="OrthoDB" id="2974161at2"/>
<dbReference type="AlphaFoldDB" id="A0A428N606"/>
<keyword evidence="1" id="KW-0812">Transmembrane</keyword>
<gene>
    <name evidence="2" type="ORF">D7Z54_09185</name>
</gene>
<dbReference type="Proteomes" id="UP000275076">
    <property type="component" value="Unassembled WGS sequence"/>
</dbReference>
<organism evidence="2 3">
    <name type="scientific">Salibacterium salarium</name>
    <dbReference type="NCBI Taxonomy" id="284579"/>
    <lineage>
        <taxon>Bacteria</taxon>
        <taxon>Bacillati</taxon>
        <taxon>Bacillota</taxon>
        <taxon>Bacilli</taxon>
        <taxon>Bacillales</taxon>
        <taxon>Bacillaceae</taxon>
    </lineage>
</organism>
<accession>A0A428N606</accession>
<keyword evidence="1" id="KW-0472">Membrane</keyword>
<proteinExistence type="predicted"/>
<feature type="transmembrane region" description="Helical" evidence="1">
    <location>
        <begin position="6"/>
        <end position="24"/>
    </location>
</feature>
<evidence type="ECO:0000313" key="2">
    <source>
        <dbReference type="EMBL" id="RSL33851.1"/>
    </source>
</evidence>
<name>A0A428N606_9BACI</name>
<feature type="transmembrane region" description="Helical" evidence="1">
    <location>
        <begin position="31"/>
        <end position="50"/>
    </location>
</feature>
<evidence type="ECO:0000313" key="3">
    <source>
        <dbReference type="Proteomes" id="UP000275076"/>
    </source>
</evidence>
<dbReference type="EMBL" id="RBVX01000006">
    <property type="protein sequence ID" value="RSL33851.1"/>
    <property type="molecule type" value="Genomic_DNA"/>
</dbReference>
<keyword evidence="1" id="KW-1133">Transmembrane helix</keyword>
<keyword evidence="3" id="KW-1185">Reference proteome</keyword>
<reference evidence="2 3" key="1">
    <citation type="submission" date="2018-10" db="EMBL/GenBank/DDBJ databases">
        <title>Draft genome sequence of Bacillus salarius IM0101, isolated from a hypersaline soil in Inner Mongolia, China.</title>
        <authorList>
            <person name="Yamprayoonswat W."/>
            <person name="Boonvisut S."/>
            <person name="Jumpathong W."/>
            <person name="Sittihan S."/>
            <person name="Ruangsuj P."/>
            <person name="Wanthongcharoen S."/>
            <person name="Thongpramul N."/>
            <person name="Pimmason S."/>
            <person name="Yu B."/>
            <person name="Yasawong M."/>
        </authorList>
    </citation>
    <scope>NUCLEOTIDE SEQUENCE [LARGE SCALE GENOMIC DNA]</scope>
    <source>
        <strain evidence="2 3">IM0101</strain>
    </source>
</reference>
<dbReference type="RefSeq" id="WP_125555532.1">
    <property type="nucleotide sequence ID" value="NZ_RBVX01000006.1"/>
</dbReference>